<name>A0A0R1V7V0_9LACO</name>
<dbReference type="SUPFAM" id="SSF48498">
    <property type="entry name" value="Tetracyclin repressor-like, C-terminal domain"/>
    <property type="match status" value="1"/>
</dbReference>
<comment type="caution">
    <text evidence="4">The sequence shown here is derived from an EMBL/GenBank/DDBJ whole genome shotgun (WGS) entry which is preliminary data.</text>
</comment>
<dbReference type="STRING" id="1423801.FD50_GL000128"/>
<keyword evidence="5" id="KW-1185">Reference proteome</keyword>
<evidence type="ECO:0000313" key="4">
    <source>
        <dbReference type="EMBL" id="KRL99432.1"/>
    </source>
</evidence>
<feature type="domain" description="HTH tetR-type" evidence="3">
    <location>
        <begin position="12"/>
        <end position="72"/>
    </location>
</feature>
<dbReference type="GO" id="GO:0003677">
    <property type="term" value="F:DNA binding"/>
    <property type="evidence" value="ECO:0007669"/>
    <property type="project" value="UniProtKB-UniRule"/>
</dbReference>
<dbReference type="RefSeq" id="WP_054756338.1">
    <property type="nucleotide sequence ID" value="NZ_AZFQ01000026.1"/>
</dbReference>
<organism evidence="4 5">
    <name type="scientific">Liquorilactobacillus satsumensis DSM 16230 = JCM 12392</name>
    <dbReference type="NCBI Taxonomy" id="1423801"/>
    <lineage>
        <taxon>Bacteria</taxon>
        <taxon>Bacillati</taxon>
        <taxon>Bacillota</taxon>
        <taxon>Bacilli</taxon>
        <taxon>Lactobacillales</taxon>
        <taxon>Lactobacillaceae</taxon>
        <taxon>Liquorilactobacillus</taxon>
    </lineage>
</organism>
<proteinExistence type="predicted"/>
<dbReference type="Gene3D" id="1.10.357.10">
    <property type="entry name" value="Tetracycline Repressor, domain 2"/>
    <property type="match status" value="1"/>
</dbReference>
<protein>
    <recommendedName>
        <fullName evidence="3">HTH tetR-type domain-containing protein</fullName>
    </recommendedName>
</protein>
<keyword evidence="1 2" id="KW-0238">DNA-binding</keyword>
<dbReference type="OrthoDB" id="9780939at2"/>
<feature type="DNA-binding region" description="H-T-H motif" evidence="2">
    <location>
        <begin position="35"/>
        <end position="54"/>
    </location>
</feature>
<dbReference type="InterPro" id="IPR009057">
    <property type="entry name" value="Homeodomain-like_sf"/>
</dbReference>
<gene>
    <name evidence="4" type="ORF">FD50_GL000128</name>
</gene>
<dbReference type="SUPFAM" id="SSF46689">
    <property type="entry name" value="Homeodomain-like"/>
    <property type="match status" value="1"/>
</dbReference>
<evidence type="ECO:0000256" key="2">
    <source>
        <dbReference type="PROSITE-ProRule" id="PRU00335"/>
    </source>
</evidence>
<sequence length="213" mass="24579">MGQLERKFRERKLKQQDVIDAAERIFAQKDYATAGIDEIAKEAEFSKKTLYVYFNSKEQIYFEIALRGYRKFQAILEKKMATAGPTGSLEKLRLFFNSIVTLRNDFPVYLEAIIYYEGSTLEKLQLGEVVLQKYYQLNAEILELLKAILVQGRAEGRFSAEMANEQGAAFVWSCIVGISTLDRTKENYLRAAQHFTAGDFMLKSFEKMLLLFN</sequence>
<accession>A0A0R1V7V0</accession>
<dbReference type="InterPro" id="IPR050624">
    <property type="entry name" value="HTH-type_Tx_Regulator"/>
</dbReference>
<dbReference type="PRINTS" id="PR00455">
    <property type="entry name" value="HTHTETR"/>
</dbReference>
<dbReference type="Proteomes" id="UP000051166">
    <property type="component" value="Unassembled WGS sequence"/>
</dbReference>
<dbReference type="AlphaFoldDB" id="A0A0R1V7V0"/>
<dbReference type="PATRIC" id="fig|1423801.4.peg.129"/>
<dbReference type="InterPro" id="IPR001647">
    <property type="entry name" value="HTH_TetR"/>
</dbReference>
<dbReference type="PROSITE" id="PS50977">
    <property type="entry name" value="HTH_TETR_2"/>
    <property type="match status" value="1"/>
</dbReference>
<dbReference type="Pfam" id="PF00440">
    <property type="entry name" value="TetR_N"/>
    <property type="match status" value="1"/>
</dbReference>
<dbReference type="EMBL" id="AZFQ01000026">
    <property type="protein sequence ID" value="KRL99432.1"/>
    <property type="molecule type" value="Genomic_DNA"/>
</dbReference>
<evidence type="ECO:0000256" key="1">
    <source>
        <dbReference type="ARBA" id="ARBA00023125"/>
    </source>
</evidence>
<dbReference type="PANTHER" id="PTHR43479">
    <property type="entry name" value="ACREF/ENVCD OPERON REPRESSOR-RELATED"/>
    <property type="match status" value="1"/>
</dbReference>
<dbReference type="InterPro" id="IPR036271">
    <property type="entry name" value="Tet_transcr_reg_TetR-rel_C_sf"/>
</dbReference>
<evidence type="ECO:0000259" key="3">
    <source>
        <dbReference type="PROSITE" id="PS50977"/>
    </source>
</evidence>
<evidence type="ECO:0000313" key="5">
    <source>
        <dbReference type="Proteomes" id="UP000051166"/>
    </source>
</evidence>
<reference evidence="4 5" key="1">
    <citation type="journal article" date="2015" name="Genome Announc.">
        <title>Expanding the biotechnology potential of lactobacilli through comparative genomics of 213 strains and associated genera.</title>
        <authorList>
            <person name="Sun Z."/>
            <person name="Harris H.M."/>
            <person name="McCann A."/>
            <person name="Guo C."/>
            <person name="Argimon S."/>
            <person name="Zhang W."/>
            <person name="Yang X."/>
            <person name="Jeffery I.B."/>
            <person name="Cooney J.C."/>
            <person name="Kagawa T.F."/>
            <person name="Liu W."/>
            <person name="Song Y."/>
            <person name="Salvetti E."/>
            <person name="Wrobel A."/>
            <person name="Rasinkangas P."/>
            <person name="Parkhill J."/>
            <person name="Rea M.C."/>
            <person name="O'Sullivan O."/>
            <person name="Ritari J."/>
            <person name="Douillard F.P."/>
            <person name="Paul Ross R."/>
            <person name="Yang R."/>
            <person name="Briner A.E."/>
            <person name="Felis G.E."/>
            <person name="de Vos W.M."/>
            <person name="Barrangou R."/>
            <person name="Klaenhammer T.R."/>
            <person name="Caufield P.W."/>
            <person name="Cui Y."/>
            <person name="Zhang H."/>
            <person name="O'Toole P.W."/>
        </authorList>
    </citation>
    <scope>NUCLEOTIDE SEQUENCE [LARGE SCALE GENOMIC DNA]</scope>
    <source>
        <strain evidence="4 5">DSM 16230</strain>
    </source>
</reference>
<dbReference type="GeneID" id="98307592"/>
<dbReference type="PANTHER" id="PTHR43479:SF11">
    <property type="entry name" value="ACREF_ENVCD OPERON REPRESSOR-RELATED"/>
    <property type="match status" value="1"/>
</dbReference>